<sequence length="253" mass="28097">MKKIVLLPLLLLLFVSFKADEGNGIEAGEKLVYAGSYNMSGLMTHIAQVTMSTENVNTSKNQYLHLSCELSTFSKWDKFFKIRDLYESYVTPGSLKPNLYKRSIDEGGYTKKEKYVFKGNQVTSTVQKRKRPETTRTFSIGANSVDAITLLYKLRSVDFSKMKTGQTKSFTIVFDEKEIPVSLKFMGTESIAAGNLGTKPCYKLSIGAKTNALRGKDKNLIWLTADAHKVPALMKFSIPVGTGELKLTSATGL</sequence>
<evidence type="ECO:0000313" key="3">
    <source>
        <dbReference type="Proteomes" id="UP000184147"/>
    </source>
</evidence>
<dbReference type="Proteomes" id="UP000184147">
    <property type="component" value="Unassembled WGS sequence"/>
</dbReference>
<dbReference type="OrthoDB" id="9808473at2"/>
<evidence type="ECO:0008006" key="4">
    <source>
        <dbReference type="Google" id="ProtNLM"/>
    </source>
</evidence>
<keyword evidence="1" id="KW-0732">Signal</keyword>
<gene>
    <name evidence="2" type="ORF">SAMN05444377_101364</name>
</gene>
<proteinExistence type="predicted"/>
<dbReference type="Pfam" id="PF11306">
    <property type="entry name" value="DUF3108"/>
    <property type="match status" value="1"/>
</dbReference>
<protein>
    <recommendedName>
        <fullName evidence="4">DUF3108 domain-containing protein</fullName>
    </recommendedName>
</protein>
<evidence type="ECO:0000313" key="2">
    <source>
        <dbReference type="EMBL" id="SHE82954.1"/>
    </source>
</evidence>
<dbReference type="STRING" id="1124188.SAMN05444377_101364"/>
<name>A0A1M4WP17_9FLAO</name>
<keyword evidence="3" id="KW-1185">Reference proteome</keyword>
<reference evidence="2 3" key="1">
    <citation type="submission" date="2016-11" db="EMBL/GenBank/DDBJ databases">
        <authorList>
            <person name="Jaros S."/>
            <person name="Januszkiewicz K."/>
            <person name="Wedrychowicz H."/>
        </authorList>
    </citation>
    <scope>NUCLEOTIDE SEQUENCE [LARGE SCALE GENOMIC DNA]</scope>
    <source>
        <strain evidence="2 3">DSM 25660</strain>
    </source>
</reference>
<organism evidence="2 3">
    <name type="scientific">Flavobacterium fontis</name>
    <dbReference type="NCBI Taxonomy" id="1124188"/>
    <lineage>
        <taxon>Bacteria</taxon>
        <taxon>Pseudomonadati</taxon>
        <taxon>Bacteroidota</taxon>
        <taxon>Flavobacteriia</taxon>
        <taxon>Flavobacteriales</taxon>
        <taxon>Flavobacteriaceae</taxon>
        <taxon>Flavobacterium</taxon>
    </lineage>
</organism>
<dbReference type="AlphaFoldDB" id="A0A1M4WP17"/>
<evidence type="ECO:0000256" key="1">
    <source>
        <dbReference type="SAM" id="SignalP"/>
    </source>
</evidence>
<dbReference type="EMBL" id="FQVQ01000001">
    <property type="protein sequence ID" value="SHE82954.1"/>
    <property type="molecule type" value="Genomic_DNA"/>
</dbReference>
<dbReference type="RefSeq" id="WP_073360872.1">
    <property type="nucleotide sequence ID" value="NZ_FQVQ01000001.1"/>
</dbReference>
<feature type="signal peptide" evidence="1">
    <location>
        <begin position="1"/>
        <end position="19"/>
    </location>
</feature>
<accession>A0A1M4WP17</accession>
<feature type="chain" id="PRO_5009908139" description="DUF3108 domain-containing protein" evidence="1">
    <location>
        <begin position="20"/>
        <end position="253"/>
    </location>
</feature>
<dbReference type="InterPro" id="IPR021457">
    <property type="entry name" value="DUF3108"/>
</dbReference>